<dbReference type="EMBL" id="BK015428">
    <property type="protein sequence ID" value="DAE06144.1"/>
    <property type="molecule type" value="Genomic_DNA"/>
</dbReference>
<organism evidence="1">
    <name type="scientific">Podoviridae sp. ct5bO8</name>
    <dbReference type="NCBI Taxonomy" id="2825219"/>
    <lineage>
        <taxon>Viruses</taxon>
        <taxon>Duplodnaviria</taxon>
        <taxon>Heunggongvirae</taxon>
        <taxon>Uroviricota</taxon>
        <taxon>Caudoviricetes</taxon>
    </lineage>
</organism>
<accession>A0A8S5PHH4</accession>
<reference evidence="1" key="1">
    <citation type="journal article" date="2021" name="Proc. Natl. Acad. Sci. U.S.A.">
        <title>A Catalog of Tens of Thousands of Viruses from Human Metagenomes Reveals Hidden Associations with Chronic Diseases.</title>
        <authorList>
            <person name="Tisza M.J."/>
            <person name="Buck C.B."/>
        </authorList>
    </citation>
    <scope>NUCLEOTIDE SEQUENCE</scope>
    <source>
        <strain evidence="1">Ct5bO8</strain>
    </source>
</reference>
<proteinExistence type="predicted"/>
<evidence type="ECO:0000313" key="1">
    <source>
        <dbReference type="EMBL" id="DAE06144.1"/>
    </source>
</evidence>
<protein>
    <submittedName>
        <fullName evidence="1">Uncharacterized protein</fullName>
    </submittedName>
</protein>
<name>A0A8S5PHH4_9CAUD</name>
<sequence>MGEFDDIKSVREIMQEKREKAKKILPVSKSAQKEFIRDFLARHQDKFEDCMNQLAEYDPKTYVTIYANLTKHMIPKQSEVSVTHGLDEDFKQLAALGRTKTDNNGLDVTQVPQIQDADFEEIKELGDGIS</sequence>